<evidence type="ECO:0000256" key="6">
    <source>
        <dbReference type="ARBA" id="ARBA00022723"/>
    </source>
</evidence>
<dbReference type="Gene3D" id="1.10.630.10">
    <property type="entry name" value="Cytochrome P450"/>
    <property type="match status" value="1"/>
</dbReference>
<protein>
    <submittedName>
        <fullName evidence="12">3086_t:CDS:1</fullName>
    </submittedName>
</protein>
<proteinExistence type="inferred from homology"/>
<dbReference type="InterPro" id="IPR050665">
    <property type="entry name" value="Cytochrome_P450_Monooxygen"/>
</dbReference>
<keyword evidence="5" id="KW-0812">Transmembrane</keyword>
<feature type="non-terminal residue" evidence="12">
    <location>
        <position position="171"/>
    </location>
</feature>
<keyword evidence="10" id="KW-0503">Monooxygenase</keyword>
<comment type="caution">
    <text evidence="12">The sequence shown here is derived from an EMBL/GenBank/DDBJ whole genome shotgun (WGS) entry which is preliminary data.</text>
</comment>
<evidence type="ECO:0000256" key="5">
    <source>
        <dbReference type="ARBA" id="ARBA00022692"/>
    </source>
</evidence>
<keyword evidence="13" id="KW-1185">Reference proteome</keyword>
<comment type="subcellular location">
    <subcellularLocation>
        <location evidence="2">Membrane</location>
    </subcellularLocation>
</comment>
<dbReference type="Pfam" id="PF00067">
    <property type="entry name" value="p450"/>
    <property type="match status" value="1"/>
</dbReference>
<comment type="cofactor">
    <cofactor evidence="1">
        <name>heme</name>
        <dbReference type="ChEBI" id="CHEBI:30413"/>
    </cofactor>
</comment>
<sequence>YKIYQSFKVPEGLKDVPTLSYFGFIISLLSNEGPDKLWENSQKVLEKEGIGKFWFNGAWHIVTTDLELTKDVFTRAELFPKPSIEELFPGSLSASYYGTNVVFSNGDVWKRHRYIINPAFKSLPMHVFDETALKLLKVTEKVDNGPIEVKDLMHRLTLDVLGRAAFGFDFN</sequence>
<gene>
    <name evidence="12" type="ORF">FMOSSE_LOCUS14624</name>
</gene>
<reference evidence="12" key="1">
    <citation type="submission" date="2021-06" db="EMBL/GenBank/DDBJ databases">
        <authorList>
            <person name="Kallberg Y."/>
            <person name="Tangrot J."/>
            <person name="Rosling A."/>
        </authorList>
    </citation>
    <scope>NUCLEOTIDE SEQUENCE</scope>
    <source>
        <strain evidence="12">87-6 pot B 2015</strain>
    </source>
</reference>
<keyword evidence="4" id="KW-0349">Heme</keyword>
<evidence type="ECO:0000256" key="4">
    <source>
        <dbReference type="ARBA" id="ARBA00022617"/>
    </source>
</evidence>
<evidence type="ECO:0000256" key="7">
    <source>
        <dbReference type="ARBA" id="ARBA00022989"/>
    </source>
</evidence>
<keyword evidence="8" id="KW-0560">Oxidoreductase</keyword>
<dbReference type="InterPro" id="IPR036396">
    <property type="entry name" value="Cyt_P450_sf"/>
</dbReference>
<dbReference type="GO" id="GO:0005506">
    <property type="term" value="F:iron ion binding"/>
    <property type="evidence" value="ECO:0007669"/>
    <property type="project" value="InterPro"/>
</dbReference>
<dbReference type="InterPro" id="IPR002402">
    <property type="entry name" value="Cyt_P450_E_grp-II"/>
</dbReference>
<dbReference type="InterPro" id="IPR001128">
    <property type="entry name" value="Cyt_P450"/>
</dbReference>
<evidence type="ECO:0000256" key="3">
    <source>
        <dbReference type="ARBA" id="ARBA00010617"/>
    </source>
</evidence>
<accession>A0A9N9I132</accession>
<feature type="non-terminal residue" evidence="12">
    <location>
        <position position="1"/>
    </location>
</feature>
<keyword evidence="6" id="KW-0479">Metal-binding</keyword>
<dbReference type="SUPFAM" id="SSF48264">
    <property type="entry name" value="Cytochrome P450"/>
    <property type="match status" value="1"/>
</dbReference>
<keyword evidence="11" id="KW-0472">Membrane</keyword>
<evidence type="ECO:0000256" key="10">
    <source>
        <dbReference type="ARBA" id="ARBA00023033"/>
    </source>
</evidence>
<dbReference type="PANTHER" id="PTHR24282">
    <property type="entry name" value="CYTOCHROME P450 FAMILY MEMBER"/>
    <property type="match status" value="1"/>
</dbReference>
<evidence type="ECO:0000256" key="8">
    <source>
        <dbReference type="ARBA" id="ARBA00023002"/>
    </source>
</evidence>
<evidence type="ECO:0000256" key="1">
    <source>
        <dbReference type="ARBA" id="ARBA00001971"/>
    </source>
</evidence>
<evidence type="ECO:0000313" key="13">
    <source>
        <dbReference type="Proteomes" id="UP000789375"/>
    </source>
</evidence>
<evidence type="ECO:0000313" key="12">
    <source>
        <dbReference type="EMBL" id="CAG8715789.1"/>
    </source>
</evidence>
<dbReference type="PRINTS" id="PR00464">
    <property type="entry name" value="EP450II"/>
</dbReference>
<dbReference type="AlphaFoldDB" id="A0A9N9I132"/>
<keyword evidence="9" id="KW-0408">Iron</keyword>
<evidence type="ECO:0000256" key="9">
    <source>
        <dbReference type="ARBA" id="ARBA00023004"/>
    </source>
</evidence>
<dbReference type="GO" id="GO:0016705">
    <property type="term" value="F:oxidoreductase activity, acting on paired donors, with incorporation or reduction of molecular oxygen"/>
    <property type="evidence" value="ECO:0007669"/>
    <property type="project" value="InterPro"/>
</dbReference>
<dbReference type="Proteomes" id="UP000789375">
    <property type="component" value="Unassembled WGS sequence"/>
</dbReference>
<comment type="similarity">
    <text evidence="3">Belongs to the cytochrome P450 family.</text>
</comment>
<keyword evidence="7" id="KW-1133">Transmembrane helix</keyword>
<dbReference type="PANTHER" id="PTHR24282:SF211">
    <property type="entry name" value="CYTOCHROME P450-RELATED"/>
    <property type="match status" value="1"/>
</dbReference>
<dbReference type="GO" id="GO:0016020">
    <property type="term" value="C:membrane"/>
    <property type="evidence" value="ECO:0007669"/>
    <property type="project" value="UniProtKB-SubCell"/>
</dbReference>
<name>A0A9N9I132_FUNMO</name>
<organism evidence="12 13">
    <name type="scientific">Funneliformis mosseae</name>
    <name type="common">Endomycorrhizal fungus</name>
    <name type="synonym">Glomus mosseae</name>
    <dbReference type="NCBI Taxonomy" id="27381"/>
    <lineage>
        <taxon>Eukaryota</taxon>
        <taxon>Fungi</taxon>
        <taxon>Fungi incertae sedis</taxon>
        <taxon>Mucoromycota</taxon>
        <taxon>Glomeromycotina</taxon>
        <taxon>Glomeromycetes</taxon>
        <taxon>Glomerales</taxon>
        <taxon>Glomeraceae</taxon>
        <taxon>Funneliformis</taxon>
    </lineage>
</organism>
<evidence type="ECO:0000256" key="11">
    <source>
        <dbReference type="ARBA" id="ARBA00023136"/>
    </source>
</evidence>
<dbReference type="EMBL" id="CAJVPP010011881">
    <property type="protein sequence ID" value="CAG8715789.1"/>
    <property type="molecule type" value="Genomic_DNA"/>
</dbReference>
<dbReference type="GO" id="GO:0020037">
    <property type="term" value="F:heme binding"/>
    <property type="evidence" value="ECO:0007669"/>
    <property type="project" value="InterPro"/>
</dbReference>
<evidence type="ECO:0000256" key="2">
    <source>
        <dbReference type="ARBA" id="ARBA00004370"/>
    </source>
</evidence>
<dbReference type="GO" id="GO:0004497">
    <property type="term" value="F:monooxygenase activity"/>
    <property type="evidence" value="ECO:0007669"/>
    <property type="project" value="UniProtKB-KW"/>
</dbReference>